<dbReference type="KEGG" id="lua:D4A81_10020"/>
<name>A0A385Q5C3_9FIRM</name>
<protein>
    <submittedName>
        <fullName evidence="1">Uncharacterized protein</fullName>
    </submittedName>
</protein>
<sequence>MGTKKVIEKITDRIEMYCNKDIEDISVKEFYEFHDDIRMLHFFQRRIGEDLEIAGVERIKGKIQDRIEMYCNKTTEDISIEEFYEFHEDIRMLLRFKLNN</sequence>
<keyword evidence="2" id="KW-1185">Reference proteome</keyword>
<accession>A0A385Q5C3</accession>
<dbReference type="AlphaFoldDB" id="A0A385Q5C3"/>
<dbReference type="RefSeq" id="WP_111524767.1">
    <property type="nucleotide sequence ID" value="NZ_CP032364.1"/>
</dbReference>
<gene>
    <name evidence="1" type="ORF">D4A81_10020</name>
</gene>
<evidence type="ECO:0000313" key="2">
    <source>
        <dbReference type="Proteomes" id="UP000265562"/>
    </source>
</evidence>
<reference evidence="1 2" key="1">
    <citation type="submission" date="2018-09" db="EMBL/GenBank/DDBJ databases">
        <title>Genome sequencing of Lachnoanaerobaculum umeaense DSM 23576.</title>
        <authorList>
            <person name="Kook J.-K."/>
            <person name="Park S.-N."/>
            <person name="Lim Y.K."/>
        </authorList>
    </citation>
    <scope>NUCLEOTIDE SEQUENCE [LARGE SCALE GENOMIC DNA]</scope>
    <source>
        <strain evidence="2">DSM 23576 \ CCUG 58757</strain>
    </source>
</reference>
<dbReference type="EMBL" id="CP032364">
    <property type="protein sequence ID" value="AYB00244.1"/>
    <property type="molecule type" value="Genomic_DNA"/>
</dbReference>
<evidence type="ECO:0000313" key="1">
    <source>
        <dbReference type="EMBL" id="AYB00244.1"/>
    </source>
</evidence>
<proteinExistence type="predicted"/>
<organism evidence="1 2">
    <name type="scientific">Lachnoanaerobaculum umeaense</name>
    <dbReference type="NCBI Taxonomy" id="617123"/>
    <lineage>
        <taxon>Bacteria</taxon>
        <taxon>Bacillati</taxon>
        <taxon>Bacillota</taxon>
        <taxon>Clostridia</taxon>
        <taxon>Lachnospirales</taxon>
        <taxon>Lachnospiraceae</taxon>
        <taxon>Lachnoanaerobaculum</taxon>
    </lineage>
</organism>
<dbReference type="Proteomes" id="UP000265562">
    <property type="component" value="Chromosome"/>
</dbReference>